<keyword evidence="1" id="KW-0732">Signal</keyword>
<feature type="chain" id="PRO_5030650558" evidence="1">
    <location>
        <begin position="29"/>
        <end position="204"/>
    </location>
</feature>
<protein>
    <submittedName>
        <fullName evidence="2">Uncharacterized protein</fullName>
    </submittedName>
</protein>
<organism evidence="2 3">
    <name type="scientific">Actinomadura namibiensis</name>
    <dbReference type="NCBI Taxonomy" id="182080"/>
    <lineage>
        <taxon>Bacteria</taxon>
        <taxon>Bacillati</taxon>
        <taxon>Actinomycetota</taxon>
        <taxon>Actinomycetes</taxon>
        <taxon>Streptosporangiales</taxon>
        <taxon>Thermomonosporaceae</taxon>
        <taxon>Actinomadura</taxon>
    </lineage>
</organism>
<dbReference type="EMBL" id="JACJIA010000005">
    <property type="protein sequence ID" value="MBA8952545.1"/>
    <property type="molecule type" value="Genomic_DNA"/>
</dbReference>
<dbReference type="Proteomes" id="UP000572680">
    <property type="component" value="Unassembled WGS sequence"/>
</dbReference>
<dbReference type="AlphaFoldDB" id="A0A7W3LQX6"/>
<comment type="caution">
    <text evidence="2">The sequence shown here is derived from an EMBL/GenBank/DDBJ whole genome shotgun (WGS) entry which is preliminary data.</text>
</comment>
<feature type="signal peptide" evidence="1">
    <location>
        <begin position="1"/>
        <end position="28"/>
    </location>
</feature>
<sequence length="204" mass="20673">MKKLSRMACFSAALVVGAVSFSPSPVHAGTGSAAAPAAESLGAGTPQGPVASTSADGEEVFTFTARSTAPGAKSAAADRITCKGAYRGGKYYDAPHPGASSKKRRINAHLSVTCTGGGAGATHVTVASRMVDGRRAGKVSTDKGFRSAKTGGDLACVSSKRGYQGKGYVYVKFPPRYSPPAASLNPVSIIKAFKKGKKGICVKA</sequence>
<evidence type="ECO:0000256" key="1">
    <source>
        <dbReference type="SAM" id="SignalP"/>
    </source>
</evidence>
<evidence type="ECO:0000313" key="3">
    <source>
        <dbReference type="Proteomes" id="UP000572680"/>
    </source>
</evidence>
<accession>A0A7W3LQX6</accession>
<dbReference type="RefSeq" id="WP_182844829.1">
    <property type="nucleotide sequence ID" value="NZ_BAAALP010000005.1"/>
</dbReference>
<keyword evidence="3" id="KW-1185">Reference proteome</keyword>
<reference evidence="2 3" key="1">
    <citation type="submission" date="2020-08" db="EMBL/GenBank/DDBJ databases">
        <title>Genomic Encyclopedia of Type Strains, Phase IV (KMG-IV): sequencing the most valuable type-strain genomes for metagenomic binning, comparative biology and taxonomic classification.</title>
        <authorList>
            <person name="Goeker M."/>
        </authorList>
    </citation>
    <scope>NUCLEOTIDE SEQUENCE [LARGE SCALE GENOMIC DNA]</scope>
    <source>
        <strain evidence="2 3">DSM 44197</strain>
    </source>
</reference>
<name>A0A7W3LQX6_ACTNM</name>
<gene>
    <name evidence="2" type="ORF">HNR61_004191</name>
</gene>
<proteinExistence type="predicted"/>
<evidence type="ECO:0000313" key="2">
    <source>
        <dbReference type="EMBL" id="MBA8952545.1"/>
    </source>
</evidence>